<reference evidence="6 7" key="1">
    <citation type="submission" date="2016-10" db="EMBL/GenBank/DDBJ databases">
        <authorList>
            <person name="de Groot N.N."/>
        </authorList>
    </citation>
    <scope>NUCLEOTIDE SEQUENCE [LARGE SCALE GENOMIC DNA]</scope>
    <source>
        <strain evidence="6 7">L 420-91</strain>
    </source>
</reference>
<keyword evidence="3 6" id="KW-0808">Transferase</keyword>
<feature type="domain" description="Glycosyltransferase 2-like" evidence="4">
    <location>
        <begin position="11"/>
        <end position="182"/>
    </location>
</feature>
<dbReference type="Proteomes" id="UP000826616">
    <property type="component" value="Chromosome"/>
</dbReference>
<evidence type="ECO:0000256" key="1">
    <source>
        <dbReference type="ARBA" id="ARBA00006739"/>
    </source>
</evidence>
<evidence type="ECO:0000313" key="8">
    <source>
        <dbReference type="Proteomes" id="UP000826616"/>
    </source>
</evidence>
<dbReference type="PANTHER" id="PTHR43685:SF5">
    <property type="entry name" value="GLYCOSYLTRANSFERASE EPSE-RELATED"/>
    <property type="match status" value="1"/>
</dbReference>
<keyword evidence="8" id="KW-1185">Reference proteome</keyword>
<sequence length="236" mass="26998">MSFQRVPGRVSIIVTAYNRARYIRKCLDSLRKQSYNNIEIIIVNDASTDRTSQVIEAWRKSSGVALSRKRRVLEVKMPRNIGFPGAVTTGLFMARGEFIAIQDSDDLSHPKRLEKQVQFLRSHPEVGLVGTNYASFTNGAFNKQEQANWIKYGNDIRETYAAGGHCVCHGTIMFRGSIFDQIGGLTRRMEGAEDYEFIVKFLNNGIPINNIPEVLYYYRAHSLQRSRKYFGKEEDK</sequence>
<comment type="similarity">
    <text evidence="1">Belongs to the glycosyltransferase 2 family.</text>
</comment>
<proteinExistence type="inferred from homology"/>
<dbReference type="CDD" id="cd00761">
    <property type="entry name" value="Glyco_tranf_GTA_type"/>
    <property type="match status" value="1"/>
</dbReference>
<dbReference type="SUPFAM" id="SSF53448">
    <property type="entry name" value="Nucleotide-diphospho-sugar transferases"/>
    <property type="match status" value="1"/>
</dbReference>
<organism evidence="6 7">
    <name type="scientific">Aneurinibacillus thermoaerophilus</name>
    <dbReference type="NCBI Taxonomy" id="143495"/>
    <lineage>
        <taxon>Bacteria</taxon>
        <taxon>Bacillati</taxon>
        <taxon>Bacillota</taxon>
        <taxon>Bacilli</taxon>
        <taxon>Bacillales</taxon>
        <taxon>Paenibacillaceae</taxon>
        <taxon>Aneurinibacillus group</taxon>
        <taxon>Aneurinibacillus</taxon>
    </lineage>
</organism>
<dbReference type="PANTHER" id="PTHR43685">
    <property type="entry name" value="GLYCOSYLTRANSFERASE"/>
    <property type="match status" value="1"/>
</dbReference>
<evidence type="ECO:0000256" key="3">
    <source>
        <dbReference type="ARBA" id="ARBA00022679"/>
    </source>
</evidence>
<dbReference type="Pfam" id="PF00535">
    <property type="entry name" value="Glycos_transf_2"/>
    <property type="match status" value="1"/>
</dbReference>
<dbReference type="Proteomes" id="UP000198956">
    <property type="component" value="Unassembled WGS sequence"/>
</dbReference>
<dbReference type="RefSeq" id="WP_057898772.1">
    <property type="nucleotide sequence ID" value="NZ_CP080764.1"/>
</dbReference>
<dbReference type="AlphaFoldDB" id="A0A1G7ZBW9"/>
<gene>
    <name evidence="5" type="ORF">K3F53_09760</name>
    <name evidence="6" type="ORF">SAMN04489735_101013</name>
</gene>
<accession>A0A1G7ZBW9</accession>
<dbReference type="InterPro" id="IPR001173">
    <property type="entry name" value="Glyco_trans_2-like"/>
</dbReference>
<name>A0A1G7ZBW9_ANETH</name>
<reference evidence="5 8" key="2">
    <citation type="submission" date="2021-08" db="EMBL/GenBank/DDBJ databases">
        <title>Complete genome sequence of the strain Aneurinibacillus thermoaerophilus CCM 8960.</title>
        <authorList>
            <person name="Musilova J."/>
            <person name="Kourilova X."/>
            <person name="Pernicova I."/>
            <person name="Bezdicek M."/>
            <person name="Lengerova M."/>
            <person name="Obruca S."/>
            <person name="Sedlar K."/>
        </authorList>
    </citation>
    <scope>NUCLEOTIDE SEQUENCE [LARGE SCALE GENOMIC DNA]</scope>
    <source>
        <strain evidence="5 8">CCM 8960</strain>
    </source>
</reference>
<evidence type="ECO:0000256" key="2">
    <source>
        <dbReference type="ARBA" id="ARBA00022676"/>
    </source>
</evidence>
<dbReference type="EMBL" id="FNDE01000010">
    <property type="protein sequence ID" value="SDH06188.1"/>
    <property type="molecule type" value="Genomic_DNA"/>
</dbReference>
<evidence type="ECO:0000313" key="5">
    <source>
        <dbReference type="EMBL" id="QYY41243.1"/>
    </source>
</evidence>
<dbReference type="OrthoDB" id="9815829at2"/>
<dbReference type="GO" id="GO:0016757">
    <property type="term" value="F:glycosyltransferase activity"/>
    <property type="evidence" value="ECO:0007669"/>
    <property type="project" value="UniProtKB-KW"/>
</dbReference>
<dbReference type="Gene3D" id="3.90.550.10">
    <property type="entry name" value="Spore Coat Polysaccharide Biosynthesis Protein SpsA, Chain A"/>
    <property type="match status" value="1"/>
</dbReference>
<evidence type="ECO:0000259" key="4">
    <source>
        <dbReference type="Pfam" id="PF00535"/>
    </source>
</evidence>
<dbReference type="InterPro" id="IPR050834">
    <property type="entry name" value="Glycosyltransf_2"/>
</dbReference>
<evidence type="ECO:0000313" key="6">
    <source>
        <dbReference type="EMBL" id="SDH06188.1"/>
    </source>
</evidence>
<keyword evidence="2" id="KW-0328">Glycosyltransferase</keyword>
<dbReference type="InterPro" id="IPR029044">
    <property type="entry name" value="Nucleotide-diphossugar_trans"/>
</dbReference>
<protein>
    <submittedName>
        <fullName evidence="6">Glycosyl transferase family 2</fullName>
    </submittedName>
    <submittedName>
        <fullName evidence="5">Glycosyltransferase</fullName>
    </submittedName>
</protein>
<dbReference type="GeneID" id="97141654"/>
<dbReference type="EMBL" id="CP080764">
    <property type="protein sequence ID" value="QYY41243.1"/>
    <property type="molecule type" value="Genomic_DNA"/>
</dbReference>
<evidence type="ECO:0000313" key="7">
    <source>
        <dbReference type="Proteomes" id="UP000198956"/>
    </source>
</evidence>